<dbReference type="Proteomes" id="UP000033618">
    <property type="component" value="Unassembled WGS sequence"/>
</dbReference>
<reference evidence="1 2" key="1">
    <citation type="submission" date="2015-03" db="EMBL/GenBank/DDBJ databases">
        <title>Draft Genome Sequence of Burkholderia andropogonis type strain ICMP2807, isolated from Sorghum bicolor.</title>
        <authorList>
            <person name="Lopes-Santos L."/>
            <person name="Castro D.B."/>
            <person name="Ottoboni L.M."/>
            <person name="Park D."/>
            <person name="Weirc B.S."/>
            <person name="Destefano S.A."/>
        </authorList>
    </citation>
    <scope>NUCLEOTIDE SEQUENCE [LARGE SCALE GENOMIC DNA]</scope>
    <source>
        <strain evidence="1 2">ICMP2807</strain>
    </source>
</reference>
<evidence type="ECO:0000313" key="2">
    <source>
        <dbReference type="Proteomes" id="UP000033618"/>
    </source>
</evidence>
<dbReference type="EMBL" id="LAQU01000001">
    <property type="protein sequence ID" value="KKB65235.1"/>
    <property type="molecule type" value="Genomic_DNA"/>
</dbReference>
<sequence>MPAERHTPLREVCAAFDPSRIAPFEGGVRVGLARHWSGTIAAVRTASSFTATVTPAEHADPFLRNMLEQLPRDAAARRSAVGGGALSRRLDPAFVAEAAFASIGIRDGQDARSPATFDAWPPSSQAIASPISAGAVDARASALFARLLALCGGDEAVLQVLSHRMHQSSLLAATSPVLAQYAHGDDPQVLLLPGSSGPGRDQFVVLGDAPLFHVDVWADAAGGVCADGEVKWPITQYGAAEDAYGAGAGRRAVVPALAEWHVPSAPSWLQIRRVVHAGRDEEPEGIAAMPSAGAVRLTYGVSHMVCEIAHHMTFNADTGALV</sequence>
<proteinExistence type="predicted"/>
<dbReference type="PATRIC" id="fig|28092.6.peg.212"/>
<keyword evidence="2" id="KW-1185">Reference proteome</keyword>
<accession>A0A0F5K5M2</accession>
<gene>
    <name evidence="1" type="ORF">WM40_00950</name>
</gene>
<dbReference type="AlphaFoldDB" id="A0A0F5K5M2"/>
<evidence type="ECO:0000313" key="1">
    <source>
        <dbReference type="EMBL" id="KKB65235.1"/>
    </source>
</evidence>
<name>A0A0F5K5M2_9BURK</name>
<comment type="caution">
    <text evidence="1">The sequence shown here is derived from an EMBL/GenBank/DDBJ whole genome shotgun (WGS) entry which is preliminary data.</text>
</comment>
<protein>
    <submittedName>
        <fullName evidence="1">Uncharacterized protein</fullName>
    </submittedName>
</protein>
<organism evidence="1 2">
    <name type="scientific">Robbsia andropogonis</name>
    <dbReference type="NCBI Taxonomy" id="28092"/>
    <lineage>
        <taxon>Bacteria</taxon>
        <taxon>Pseudomonadati</taxon>
        <taxon>Pseudomonadota</taxon>
        <taxon>Betaproteobacteria</taxon>
        <taxon>Burkholderiales</taxon>
        <taxon>Burkholderiaceae</taxon>
        <taxon>Robbsia</taxon>
    </lineage>
</organism>